<dbReference type="EMBL" id="AZBU02000002">
    <property type="protein sequence ID" value="TKR95266.1"/>
    <property type="molecule type" value="Genomic_DNA"/>
</dbReference>
<accession>A0A4U5PFX1</accession>
<reference evidence="1 2" key="1">
    <citation type="journal article" date="2015" name="Genome Biol.">
        <title>Comparative genomics of Steinernema reveals deeply conserved gene regulatory networks.</title>
        <authorList>
            <person name="Dillman A.R."/>
            <person name="Macchietto M."/>
            <person name="Porter C.F."/>
            <person name="Rogers A."/>
            <person name="Williams B."/>
            <person name="Antoshechkin I."/>
            <person name="Lee M.M."/>
            <person name="Goodwin Z."/>
            <person name="Lu X."/>
            <person name="Lewis E.E."/>
            <person name="Goodrich-Blair H."/>
            <person name="Stock S.P."/>
            <person name="Adams B.J."/>
            <person name="Sternberg P.W."/>
            <person name="Mortazavi A."/>
        </authorList>
    </citation>
    <scope>NUCLEOTIDE SEQUENCE [LARGE SCALE GENOMIC DNA]</scope>
    <source>
        <strain evidence="1 2">ALL</strain>
    </source>
</reference>
<proteinExistence type="predicted"/>
<evidence type="ECO:0000313" key="2">
    <source>
        <dbReference type="Proteomes" id="UP000298663"/>
    </source>
</evidence>
<evidence type="ECO:0000313" key="1">
    <source>
        <dbReference type="EMBL" id="TKR95266.1"/>
    </source>
</evidence>
<organism evidence="1 2">
    <name type="scientific">Steinernema carpocapsae</name>
    <name type="common">Entomopathogenic nematode</name>
    <dbReference type="NCBI Taxonomy" id="34508"/>
    <lineage>
        <taxon>Eukaryota</taxon>
        <taxon>Metazoa</taxon>
        <taxon>Ecdysozoa</taxon>
        <taxon>Nematoda</taxon>
        <taxon>Chromadorea</taxon>
        <taxon>Rhabditida</taxon>
        <taxon>Tylenchina</taxon>
        <taxon>Panagrolaimomorpha</taxon>
        <taxon>Strongyloidoidea</taxon>
        <taxon>Steinernematidae</taxon>
        <taxon>Steinernema</taxon>
    </lineage>
</organism>
<name>A0A4U5PFX1_STECR</name>
<gene>
    <name evidence="1" type="ORF">L596_009457</name>
</gene>
<dbReference type="Proteomes" id="UP000298663">
    <property type="component" value="Unassembled WGS sequence"/>
</dbReference>
<reference evidence="1 2" key="2">
    <citation type="journal article" date="2019" name="G3 (Bethesda)">
        <title>Hybrid Assembly of the Genome of the Entomopathogenic Nematode Steinernema carpocapsae Identifies the X-Chromosome.</title>
        <authorList>
            <person name="Serra L."/>
            <person name="Macchietto M."/>
            <person name="Macias-Munoz A."/>
            <person name="McGill C.J."/>
            <person name="Rodriguez I.M."/>
            <person name="Rodriguez B."/>
            <person name="Murad R."/>
            <person name="Mortazavi A."/>
        </authorList>
    </citation>
    <scope>NUCLEOTIDE SEQUENCE [LARGE SCALE GENOMIC DNA]</scope>
    <source>
        <strain evidence="1 2">ALL</strain>
    </source>
</reference>
<dbReference type="AlphaFoldDB" id="A0A4U5PFX1"/>
<protein>
    <submittedName>
        <fullName evidence="1">Uncharacterized protein</fullName>
    </submittedName>
</protein>
<sequence>MLSEDGLFVEEEHVPVWKRARPLKRFFFESHLSQKPKAERLRTEVKRALLGVDVTQRRCCCFDSFLRLGCFMSLAGRRIVGEVDDVWATFWCWYRGYEGTRV</sequence>
<comment type="caution">
    <text evidence="1">The sequence shown here is derived from an EMBL/GenBank/DDBJ whole genome shotgun (WGS) entry which is preliminary data.</text>
</comment>
<keyword evidence="2" id="KW-1185">Reference proteome</keyword>